<evidence type="ECO:0000313" key="2">
    <source>
        <dbReference type="EMBL" id="OII74459.1"/>
    </source>
</evidence>
<keyword evidence="1" id="KW-0812">Transmembrane</keyword>
<proteinExistence type="predicted"/>
<feature type="transmembrane region" description="Helical" evidence="1">
    <location>
        <begin position="885"/>
        <end position="902"/>
    </location>
</feature>
<feature type="transmembrane region" description="Helical" evidence="1">
    <location>
        <begin position="7"/>
        <end position="28"/>
    </location>
</feature>
<keyword evidence="1" id="KW-1133">Transmembrane helix</keyword>
<accession>A0A1J4MLX4</accession>
<dbReference type="AlphaFoldDB" id="A0A1J4MLX4"/>
<dbReference type="Proteomes" id="UP000186176">
    <property type="component" value="Unassembled WGS sequence"/>
</dbReference>
<reference evidence="2 3" key="1">
    <citation type="submission" date="2016-10" db="EMBL/GenBank/DDBJ databases">
        <title>Reductive evolution of mitochondrial metabolism and differential evolution of invasion-related proteins in Cryptosporidium.</title>
        <authorList>
            <person name="Liu S."/>
            <person name="Roellig D.M."/>
            <person name="Guo Y."/>
            <person name="Li N."/>
            <person name="Frace M.A."/>
            <person name="Tang K."/>
            <person name="Zhang L."/>
            <person name="Feng Y."/>
            <person name="Xiao L."/>
        </authorList>
    </citation>
    <scope>NUCLEOTIDE SEQUENCE [LARGE SCALE GENOMIC DNA]</scope>
    <source>
        <strain evidence="2">39726</strain>
    </source>
</reference>
<dbReference type="RefSeq" id="XP_028875605.1">
    <property type="nucleotide sequence ID" value="XM_029017026.1"/>
</dbReference>
<evidence type="ECO:0000313" key="3">
    <source>
        <dbReference type="Proteomes" id="UP000186176"/>
    </source>
</evidence>
<organism evidence="2 3">
    <name type="scientific">Cryptosporidium ubiquitum</name>
    <dbReference type="NCBI Taxonomy" id="857276"/>
    <lineage>
        <taxon>Eukaryota</taxon>
        <taxon>Sar</taxon>
        <taxon>Alveolata</taxon>
        <taxon>Apicomplexa</taxon>
        <taxon>Conoidasida</taxon>
        <taxon>Coccidia</taxon>
        <taxon>Eucoccidiorida</taxon>
        <taxon>Eimeriorina</taxon>
        <taxon>Cryptosporidiidae</taxon>
        <taxon>Cryptosporidium</taxon>
    </lineage>
</organism>
<keyword evidence="1" id="KW-0472">Membrane</keyword>
<dbReference type="GeneID" id="39976805"/>
<comment type="caution">
    <text evidence="2">The sequence shown here is derived from an EMBL/GenBank/DDBJ whole genome shotgun (WGS) entry which is preliminary data.</text>
</comment>
<gene>
    <name evidence="2" type="ORF">cubi_00012</name>
</gene>
<sequence>MSIRFPTCFYLFLIIINNIFILLDGAAVPNNGDPLLQKEGTDVGRDSQVKAQGLPGTSELFAKIKNSGLLSSRYETNYFMEITIKFLVRYLSLITNFSAIFGDRSYGSIHKKISDIASYLESRSSYCSGRKMLFQFKIDELSQYINEVTDIKLFSSLFTDSNQISKEVIFNIAGNSKILVDAVVKIVKILRELSSLEVDSNLKHISEFLGKLSDDCLRMFNNCIRKYSRMSKSQFESLLASKMGKIFESTLLVKLNNELDDLTHMKTNFEKIFQQIQAYNQFLETGEPHFTSAEIKEVKTIIENFFENGGLDETFIFKNEEIVLISLEFLGLAAMNLSLFDKTGYFILKNEVEEAWKSTISMINYRGTEIRLSQNVVFAIREQIRTLMRYQEFLKLDFTIMNLDKSLIKSELLHIVSRFYESLLKTFEFVKREQSRNNGGRYLKTIFSKLDPIFEKALDFYKDTILSLEQIENKSKKTSGTAISRGSKRSMDRVLTKKIISTKKNSKVKDSSKKIKRMTFRAKEKKLNKLEHIKTGKKRKGVSNIKIKKKTERKMRARILSEIPQLLSVSRTMKSQLYYLNRTNRIEIAAIVESVLEVLAEILFSEGLSHRENILGGEDSSVIVRALRSIGDQINFETLPNSGNFNGKTQTLRQCQTQNSAVKSGEKQKLGLENEVSLNPSKSLNSNKNKRKACETVRPLKQIGPTIKLFGEKPVFATQGSKTKKSDVTNTKASNQKSIFKTHSKHFGRKTKPKKNIDTKTSSVNNIKAKKTVSSSNSDKPHINTSKKLMTNRMPQNQNDSTVYSNSIENRSLLMTPPTFFDRETILNMVSMYNIKFLNFSHISIRSSSDCILQAVNFCYNEIGHLFFEIFPFITGIEKIILEQIIIQMIVLFKNLVSILIAKDRKKSKSFRRDIR</sequence>
<dbReference type="VEuPathDB" id="CryptoDB:cubi_00012"/>
<dbReference type="EMBL" id="LRBP01000009">
    <property type="protein sequence ID" value="OII74459.1"/>
    <property type="molecule type" value="Genomic_DNA"/>
</dbReference>
<keyword evidence="3" id="KW-1185">Reference proteome</keyword>
<evidence type="ECO:0000256" key="1">
    <source>
        <dbReference type="SAM" id="Phobius"/>
    </source>
</evidence>
<protein>
    <submittedName>
        <fullName evidence="2">Uncharacterized protein</fullName>
    </submittedName>
</protein>
<name>A0A1J4MLX4_9CRYT</name>
<dbReference type="OrthoDB" id="342289at2759"/>